<keyword evidence="2" id="KW-1185">Reference proteome</keyword>
<dbReference type="AlphaFoldDB" id="C7QDF8"/>
<proteinExistence type="predicted"/>
<protein>
    <submittedName>
        <fullName evidence="1">Uncharacterized protein</fullName>
    </submittedName>
</protein>
<evidence type="ECO:0000313" key="2">
    <source>
        <dbReference type="Proteomes" id="UP000000851"/>
    </source>
</evidence>
<organism evidence="1 2">
    <name type="scientific">Catenulispora acidiphila (strain DSM 44928 / JCM 14897 / NBRC 102108 / NRRL B-24433 / ID139908)</name>
    <dbReference type="NCBI Taxonomy" id="479433"/>
    <lineage>
        <taxon>Bacteria</taxon>
        <taxon>Bacillati</taxon>
        <taxon>Actinomycetota</taxon>
        <taxon>Actinomycetes</taxon>
        <taxon>Catenulisporales</taxon>
        <taxon>Catenulisporaceae</taxon>
        <taxon>Catenulispora</taxon>
    </lineage>
</organism>
<dbReference type="InParanoid" id="C7QDF8"/>
<dbReference type="KEGG" id="cai:Caci_3856"/>
<gene>
    <name evidence="1" type="ordered locus">Caci_3856</name>
</gene>
<evidence type="ECO:0000313" key="1">
    <source>
        <dbReference type="EMBL" id="ACU72751.1"/>
    </source>
</evidence>
<name>C7QDF8_CATAD</name>
<dbReference type="EMBL" id="CP001700">
    <property type="protein sequence ID" value="ACU72751.1"/>
    <property type="molecule type" value="Genomic_DNA"/>
</dbReference>
<dbReference type="Proteomes" id="UP000000851">
    <property type="component" value="Chromosome"/>
</dbReference>
<sequence length="230" mass="24359">MGFGRGGRVSKEEVSEALEAVAAHRSELAGLGSLPDGLQETVLQMLPLGTRLALETYNLVDVSPVTSRSVQILRLNPLGKAVLKQLKKGDDPAPSSLDELLEEDADQEVALVGLTPVTVRVEQVRGWRDSVAEDSPFTEWQDVSEGPVPVAVEVGEELAATVVAHLALEKAGSTVVVWQESGLASVIDRRTGEPLPHRDRPLAIAALDETIEAVESRLAVAPNPSGSPSA</sequence>
<accession>C7QDF8</accession>
<dbReference type="HOGENOM" id="CLU_1203060_0_0_11"/>
<reference evidence="1 2" key="1">
    <citation type="journal article" date="2009" name="Stand. Genomic Sci.">
        <title>Complete genome sequence of Catenulispora acidiphila type strain (ID 139908).</title>
        <authorList>
            <person name="Copeland A."/>
            <person name="Lapidus A."/>
            <person name="Glavina Del Rio T."/>
            <person name="Nolan M."/>
            <person name="Lucas S."/>
            <person name="Chen F."/>
            <person name="Tice H."/>
            <person name="Cheng J.F."/>
            <person name="Bruce D."/>
            <person name="Goodwin L."/>
            <person name="Pitluck S."/>
            <person name="Mikhailova N."/>
            <person name="Pati A."/>
            <person name="Ivanova N."/>
            <person name="Mavromatis K."/>
            <person name="Chen A."/>
            <person name="Palaniappan K."/>
            <person name="Chain P."/>
            <person name="Land M."/>
            <person name="Hauser L."/>
            <person name="Chang Y.J."/>
            <person name="Jeffries C.D."/>
            <person name="Chertkov O."/>
            <person name="Brettin T."/>
            <person name="Detter J.C."/>
            <person name="Han C."/>
            <person name="Ali Z."/>
            <person name="Tindall B.J."/>
            <person name="Goker M."/>
            <person name="Bristow J."/>
            <person name="Eisen J.A."/>
            <person name="Markowitz V."/>
            <person name="Hugenholtz P."/>
            <person name="Kyrpides N.C."/>
            <person name="Klenk H.P."/>
        </authorList>
    </citation>
    <scope>NUCLEOTIDE SEQUENCE [LARGE SCALE GENOMIC DNA]</scope>
    <source>
        <strain evidence="2">DSM 44928 / JCM 14897 / NBRC 102108 / NRRL B-24433 / ID139908</strain>
    </source>
</reference>